<dbReference type="OrthoDB" id="1302657at2759"/>
<evidence type="ECO:0000313" key="2">
    <source>
        <dbReference type="Proteomes" id="UP001152484"/>
    </source>
</evidence>
<dbReference type="Proteomes" id="UP001152484">
    <property type="component" value="Unassembled WGS sequence"/>
</dbReference>
<name>A0A9P0Z4W8_CUSEU</name>
<proteinExistence type="predicted"/>
<evidence type="ECO:0000313" key="1">
    <source>
        <dbReference type="EMBL" id="CAH9087202.1"/>
    </source>
</evidence>
<protein>
    <submittedName>
        <fullName evidence="1">Uncharacterized protein</fullName>
    </submittedName>
</protein>
<organism evidence="1 2">
    <name type="scientific">Cuscuta europaea</name>
    <name type="common">European dodder</name>
    <dbReference type="NCBI Taxonomy" id="41803"/>
    <lineage>
        <taxon>Eukaryota</taxon>
        <taxon>Viridiplantae</taxon>
        <taxon>Streptophyta</taxon>
        <taxon>Embryophyta</taxon>
        <taxon>Tracheophyta</taxon>
        <taxon>Spermatophyta</taxon>
        <taxon>Magnoliopsida</taxon>
        <taxon>eudicotyledons</taxon>
        <taxon>Gunneridae</taxon>
        <taxon>Pentapetalae</taxon>
        <taxon>asterids</taxon>
        <taxon>lamiids</taxon>
        <taxon>Solanales</taxon>
        <taxon>Convolvulaceae</taxon>
        <taxon>Cuscuteae</taxon>
        <taxon>Cuscuta</taxon>
        <taxon>Cuscuta subgen. Cuscuta</taxon>
    </lineage>
</organism>
<dbReference type="AlphaFoldDB" id="A0A9P0Z4W8"/>
<comment type="caution">
    <text evidence="1">The sequence shown here is derived from an EMBL/GenBank/DDBJ whole genome shotgun (WGS) entry which is preliminary data.</text>
</comment>
<dbReference type="EMBL" id="CAMAPE010000019">
    <property type="protein sequence ID" value="CAH9087202.1"/>
    <property type="molecule type" value="Genomic_DNA"/>
</dbReference>
<reference evidence="1" key="1">
    <citation type="submission" date="2022-07" db="EMBL/GenBank/DDBJ databases">
        <authorList>
            <person name="Macas J."/>
            <person name="Novak P."/>
            <person name="Neumann P."/>
        </authorList>
    </citation>
    <scope>NUCLEOTIDE SEQUENCE</scope>
</reference>
<accession>A0A9P0Z4W8</accession>
<sequence length="154" mass="17390">MPPHNLTVFNMNSLQKIDPTAQADVDLYGHLISGAKLSLELMLSVMLLSEFINTLLKARCKSIIPISESIRVATMKKIAKKAKFGNMWPGNIGPEIMKNLNPNIYENTGWKVVFNGHDGYEVKHGRHQYQVPLEGRIRSCRVWNSMPACCVCYN</sequence>
<gene>
    <name evidence="1" type="ORF">CEURO_LOCUS9965</name>
</gene>
<keyword evidence="2" id="KW-1185">Reference proteome</keyword>